<name>A0A225DLF7_9BACT</name>
<dbReference type="InterPro" id="IPR011990">
    <property type="entry name" value="TPR-like_helical_dom_sf"/>
</dbReference>
<dbReference type="EMBL" id="NIDE01000008">
    <property type="protein sequence ID" value="OWK40454.1"/>
    <property type="molecule type" value="Genomic_DNA"/>
</dbReference>
<feature type="region of interest" description="Disordered" evidence="2">
    <location>
        <begin position="1"/>
        <end position="46"/>
    </location>
</feature>
<sequence length="181" mass="19644">MAGGPPARPGAGRPRSRRCGGTKRPRLPQGPTGSRHLPPRPRRLPPAADLFRAALADDPDDVYALFGSGRAAGFLGQWAEAETFYKAVLVRRPGHVETLLAIAQVREQQGDAKAALADLEQAAAGDPNRLETLYRLAKLLRVTGQNERAAEYEAKYRDLQGRLIKEAAAVPPAEPIKEEPR</sequence>
<feature type="compositionally biased region" description="Basic residues" evidence="2">
    <location>
        <begin position="14"/>
        <end position="26"/>
    </location>
</feature>
<dbReference type="Pfam" id="PF14559">
    <property type="entry name" value="TPR_19"/>
    <property type="match status" value="1"/>
</dbReference>
<dbReference type="Gene3D" id="1.25.40.10">
    <property type="entry name" value="Tetratricopeptide repeat domain"/>
    <property type="match status" value="1"/>
</dbReference>
<comment type="caution">
    <text evidence="3">The sequence shown here is derived from an EMBL/GenBank/DDBJ whole genome shotgun (WGS) entry which is preliminary data.</text>
</comment>
<keyword evidence="1" id="KW-0175">Coiled coil</keyword>
<evidence type="ECO:0000256" key="2">
    <source>
        <dbReference type="SAM" id="MobiDB-lite"/>
    </source>
</evidence>
<accession>A0A225DLF7</accession>
<proteinExistence type="predicted"/>
<keyword evidence="4" id="KW-1185">Reference proteome</keyword>
<evidence type="ECO:0000313" key="3">
    <source>
        <dbReference type="EMBL" id="OWK40454.1"/>
    </source>
</evidence>
<evidence type="ECO:0000256" key="1">
    <source>
        <dbReference type="SAM" id="Coils"/>
    </source>
</evidence>
<organism evidence="3 4">
    <name type="scientific">Fimbriiglobus ruber</name>
    <dbReference type="NCBI Taxonomy" id="1908690"/>
    <lineage>
        <taxon>Bacteria</taxon>
        <taxon>Pseudomonadati</taxon>
        <taxon>Planctomycetota</taxon>
        <taxon>Planctomycetia</taxon>
        <taxon>Gemmatales</taxon>
        <taxon>Gemmataceae</taxon>
        <taxon>Fimbriiglobus</taxon>
    </lineage>
</organism>
<dbReference type="RefSeq" id="WP_088256363.1">
    <property type="nucleotide sequence ID" value="NZ_NIDE01000008.1"/>
</dbReference>
<dbReference type="AlphaFoldDB" id="A0A225DLF7"/>
<dbReference type="Pfam" id="PF13432">
    <property type="entry name" value="TPR_16"/>
    <property type="match status" value="1"/>
</dbReference>
<dbReference type="SUPFAM" id="SSF48452">
    <property type="entry name" value="TPR-like"/>
    <property type="match status" value="1"/>
</dbReference>
<dbReference type="OrthoDB" id="9767410at2"/>
<dbReference type="Proteomes" id="UP000214646">
    <property type="component" value="Unassembled WGS sequence"/>
</dbReference>
<feature type="coiled-coil region" evidence="1">
    <location>
        <begin position="102"/>
        <end position="162"/>
    </location>
</feature>
<evidence type="ECO:0000313" key="4">
    <source>
        <dbReference type="Proteomes" id="UP000214646"/>
    </source>
</evidence>
<gene>
    <name evidence="3" type="ORF">FRUB_05373</name>
</gene>
<protein>
    <submittedName>
        <fullName evidence="3">Uncharacterized protein</fullName>
    </submittedName>
</protein>
<reference evidence="4" key="1">
    <citation type="submission" date="2017-06" db="EMBL/GenBank/DDBJ databases">
        <title>Genome analysis of Fimbriiglobus ruber SP5, the first member of the order Planctomycetales with confirmed chitinolytic capability.</title>
        <authorList>
            <person name="Ravin N.V."/>
            <person name="Rakitin A.L."/>
            <person name="Ivanova A.A."/>
            <person name="Beletsky A.V."/>
            <person name="Kulichevskaya I.S."/>
            <person name="Mardanov A.V."/>
            <person name="Dedysh S.N."/>
        </authorList>
    </citation>
    <scope>NUCLEOTIDE SEQUENCE [LARGE SCALE GENOMIC DNA]</scope>
    <source>
        <strain evidence="4">SP5</strain>
    </source>
</reference>